<evidence type="ECO:0000256" key="1">
    <source>
        <dbReference type="SAM" id="MobiDB-lite"/>
    </source>
</evidence>
<dbReference type="AlphaFoldDB" id="A0A4Q9VNF6"/>
<feature type="compositionally biased region" description="Basic and acidic residues" evidence="1">
    <location>
        <begin position="55"/>
        <end position="76"/>
    </location>
</feature>
<dbReference type="SUPFAM" id="SSF53335">
    <property type="entry name" value="S-adenosyl-L-methionine-dependent methyltransferases"/>
    <property type="match status" value="1"/>
</dbReference>
<dbReference type="PANTHER" id="PTHR47473">
    <property type="entry name" value="BTA1P"/>
    <property type="match status" value="1"/>
</dbReference>
<protein>
    <submittedName>
        <fullName evidence="2">DUF3419 family protein</fullName>
    </submittedName>
</protein>
<feature type="compositionally biased region" description="Basic residues" evidence="1">
    <location>
        <begin position="1"/>
        <end position="29"/>
    </location>
</feature>
<dbReference type="OrthoDB" id="1522784at2"/>
<feature type="region of interest" description="Disordered" evidence="1">
    <location>
        <begin position="1"/>
        <end position="104"/>
    </location>
</feature>
<evidence type="ECO:0000313" key="2">
    <source>
        <dbReference type="EMBL" id="TBW36954.1"/>
    </source>
</evidence>
<evidence type="ECO:0000313" key="3">
    <source>
        <dbReference type="Proteomes" id="UP000292781"/>
    </source>
</evidence>
<comment type="caution">
    <text evidence="2">The sequence shown here is derived from an EMBL/GenBank/DDBJ whole genome shotgun (WGS) entry which is preliminary data.</text>
</comment>
<dbReference type="Pfam" id="PF11899">
    <property type="entry name" value="DUF3419"/>
    <property type="match status" value="1"/>
</dbReference>
<feature type="compositionally biased region" description="Basic residues" evidence="1">
    <location>
        <begin position="44"/>
        <end position="54"/>
    </location>
</feature>
<dbReference type="InterPro" id="IPR029063">
    <property type="entry name" value="SAM-dependent_MTases_sf"/>
</dbReference>
<dbReference type="Proteomes" id="UP000292781">
    <property type="component" value="Unassembled WGS sequence"/>
</dbReference>
<organism evidence="2 3">
    <name type="scientific">Siculibacillus lacustris</name>
    <dbReference type="NCBI Taxonomy" id="1549641"/>
    <lineage>
        <taxon>Bacteria</taxon>
        <taxon>Pseudomonadati</taxon>
        <taxon>Pseudomonadota</taxon>
        <taxon>Alphaproteobacteria</taxon>
        <taxon>Hyphomicrobiales</taxon>
        <taxon>Ancalomicrobiaceae</taxon>
        <taxon>Siculibacillus</taxon>
    </lineage>
</organism>
<keyword evidence="3" id="KW-1185">Reference proteome</keyword>
<dbReference type="EMBL" id="SJFN01000017">
    <property type="protein sequence ID" value="TBW36954.1"/>
    <property type="molecule type" value="Genomic_DNA"/>
</dbReference>
<dbReference type="InterPro" id="IPR021829">
    <property type="entry name" value="DUF3419"/>
</dbReference>
<sequence>MGRRSRCFGRRSAAPRRRRPTRGRTGRRRSISESNALRDGRGRTGAKKFPGPRRRNTEPKFRDLRPIHALPRRDVAKPLPKSALCSPQPRDGESPPRAGPRPRETALANDLLSDAVHANPFASGRGLLERLFTLAFSGLVYPQIWEDPAVDMAALDLGPGKRIVTIASGGCNVMNYLTADPENITAVDLNPAHVALLRLKLAAIVALPGHEQFFRFFGHADEKANVALYDRFVAPALDPVSRAYWDARRPFGGRRIDLFARNVYRFGLLGRFIGTVHLLARIYGKNPALMLKAESLEEQRRLFEETLAPVFETRLVRWLTRMPVSLYGLGIPPAQFAYLSAASGGDMAGLLRGRLEKLACDFPVEDNYFAWQAFGRGYDRENRVAVPLYLARDNYETVKANAARATVTHASMTEHLAARPENDLDGYVLLDAQDWMTPDQMRALWAEITRTARPGARVIFRTAGDDSALETTLAPEIMARWTYEREASIGHTARDRSSIYGAFHLYRAA</sequence>
<reference evidence="2 3" key="1">
    <citation type="submission" date="2019-02" db="EMBL/GenBank/DDBJ databases">
        <title>Siculibacillus lacustris gen. nov., sp. nov., a new rosette-forming bacterium isolated from a freshwater crater lake (Lake St. Ana, Romania).</title>
        <authorList>
            <person name="Felfoldi T."/>
            <person name="Marton Z."/>
            <person name="Szabo A."/>
            <person name="Mentes A."/>
            <person name="Boka K."/>
            <person name="Marialigeti K."/>
            <person name="Mathe I."/>
            <person name="Koncz M."/>
            <person name="Schumann P."/>
            <person name="Toth E."/>
        </authorList>
    </citation>
    <scope>NUCLEOTIDE SEQUENCE [LARGE SCALE GENOMIC DNA]</scope>
    <source>
        <strain evidence="2 3">SA-279</strain>
    </source>
</reference>
<accession>A0A4Q9VNF6</accession>
<name>A0A4Q9VNF6_9HYPH</name>
<dbReference type="Gene3D" id="3.40.50.150">
    <property type="entry name" value="Vaccinia Virus protein VP39"/>
    <property type="match status" value="1"/>
</dbReference>
<dbReference type="PANTHER" id="PTHR47473:SF1">
    <property type="entry name" value="METHYLTRANSFERASE DOMAIN-CONTAINING PROTEIN"/>
    <property type="match status" value="1"/>
</dbReference>
<gene>
    <name evidence="2" type="ORF">EYW49_12425</name>
</gene>
<proteinExistence type="predicted"/>